<keyword evidence="9" id="KW-1185">Reference proteome</keyword>
<dbReference type="Proteomes" id="UP000192920">
    <property type="component" value="Unassembled WGS sequence"/>
</dbReference>
<dbReference type="RefSeq" id="WP_085276870.1">
    <property type="nucleotide sequence ID" value="NZ_FXAG01000015.1"/>
</dbReference>
<keyword evidence="2 6" id="KW-0812">Transmembrane</keyword>
<evidence type="ECO:0000313" key="9">
    <source>
        <dbReference type="Proteomes" id="UP000192920"/>
    </source>
</evidence>
<dbReference type="GO" id="GO:0009306">
    <property type="term" value="P:protein secretion"/>
    <property type="evidence" value="ECO:0007669"/>
    <property type="project" value="InterPro"/>
</dbReference>
<keyword evidence="3 6" id="KW-1133">Transmembrane helix</keyword>
<gene>
    <name evidence="8" type="ORF">SAMN02745746_02722</name>
</gene>
<evidence type="ECO:0000256" key="1">
    <source>
        <dbReference type="ARBA" id="ARBA00004167"/>
    </source>
</evidence>
<dbReference type="GO" id="GO:0005886">
    <property type="term" value="C:plasma membrane"/>
    <property type="evidence" value="ECO:0007669"/>
    <property type="project" value="InterPro"/>
</dbReference>
<dbReference type="Pfam" id="PF04357">
    <property type="entry name" value="TamB"/>
    <property type="match status" value="1"/>
</dbReference>
<dbReference type="PANTHER" id="PTHR36985:SF1">
    <property type="entry name" value="TRANSLOCATION AND ASSEMBLY MODULE SUBUNIT TAMB"/>
    <property type="match status" value="1"/>
</dbReference>
<feature type="domain" description="Translocation and assembly module TamB C-terminal" evidence="7">
    <location>
        <begin position="938"/>
        <end position="1266"/>
    </location>
</feature>
<name>A0A1Y6C467_9NEIS</name>
<evidence type="ECO:0000256" key="2">
    <source>
        <dbReference type="ARBA" id="ARBA00022692"/>
    </source>
</evidence>
<dbReference type="PANTHER" id="PTHR36985">
    <property type="entry name" value="TRANSLOCATION AND ASSEMBLY MODULE SUBUNIT TAMB"/>
    <property type="match status" value="1"/>
</dbReference>
<protein>
    <submittedName>
        <fullName evidence="8">Autotransporter secretion inner membrane protein TamB</fullName>
    </submittedName>
</protein>
<evidence type="ECO:0000259" key="7">
    <source>
        <dbReference type="Pfam" id="PF04357"/>
    </source>
</evidence>
<reference evidence="9" key="1">
    <citation type="submission" date="2017-04" db="EMBL/GenBank/DDBJ databases">
        <authorList>
            <person name="Varghese N."/>
            <person name="Submissions S."/>
        </authorList>
    </citation>
    <scope>NUCLEOTIDE SEQUENCE [LARGE SCALE GENOMIC DNA]</scope>
    <source>
        <strain evidence="9">DSM 22618</strain>
    </source>
</reference>
<keyword evidence="4 6" id="KW-0472">Membrane</keyword>
<comment type="subcellular location">
    <subcellularLocation>
        <location evidence="1">Membrane</location>
        <topology evidence="1">Single-pass membrane protein</topology>
    </subcellularLocation>
</comment>
<dbReference type="EMBL" id="FXAG01000015">
    <property type="protein sequence ID" value="SMF35511.1"/>
    <property type="molecule type" value="Genomic_DNA"/>
</dbReference>
<proteinExistence type="predicted"/>
<evidence type="ECO:0000256" key="6">
    <source>
        <dbReference type="SAM" id="Phobius"/>
    </source>
</evidence>
<sequence length="1270" mass="133044">MTQAHLDSPDDAPVSANPPPHRGGRPLRWLAGGVLALLLALAALAGWGTASEQGFAWAWRTAAELSHGRLGVGAVRGTLWQGFELQRVRWQSPAQRLEVERLRLDWQPSALWRRTLHLTRLELGNVRLTSLAAAPSAPPQLPASLALPLTVVLDRFSLASLTLQPGDVRLYDVAGAYRYQGGRHQVQLARLNSPWGGGGAALTLADARPFALSGTLAARGTLEQVAIKADLALAGSLADLQARGTVAGRGLLAEVSGRFDPFAASALNRFRRLDVRVGGVNPQALQPSWPKARLNFAVHAEPAAGATVAGGLSLVNSEVGALSAGQLPLAFLAGEFRVRDERLTLNALQAQLAGGGRVALGGTLDAQALALTARLQDVALRALHASAPDQTVGGTLTLGGTPAQPTLSAALQSRQLALEARLAREQGAAQALRLERLQLTAGGGRLALSGRVELQQARRFELSGALEKADPARFLKGAPAGDLNARLTARGQLAAPLAATVRLQFAPSRLSGAPLGGRAELDLQPGRLKRLDADLRLADNRLQAAGAYGAAGDRLKLLIDAPNLRLLGPGFAGRIGGQLDLAGTPKLPLLSANLKAERLALPGGVGVEALTLAGELQADAASPFRVQLAAQQLRLGEFGASTLRLNAVGQRNRHRIELDGRLNLKQRPYALALRANGGLAAGSTQWQGTLETLQLAGQPGLTLLAPASLSVGPQRLELGAARLAMLGGQVELQQLRRDASGLVNTRGRAAGLRLAELAPLLALPVQQTLVVSGDWALSGRGVPQGQLNLQRVGGDVWLPGSNGRPLALELGTSRLGLRLDANRALLELQLQSRYLNASGNGALPLAGGIDGRTPLAATLQLEVPALKALAGPGLELGGQLAANVTLSGPLAAPLAYGRLDGKGLLFADRKTGLRLAEGVLEARLDGRRLLLDRLRFASGEGEALASGALDLKDRGPDATVQLSLKRFSVFDRPNRRLVVSGDSDILFVDNKLTLSGRLRADQGRVELPKQGTPQLSDDVHVVGREAPPPSALATLPVTVRLDLDLGERFRFTGQGLDVELSGVVHVSAAPGEAPAARGQVRVVKGRYKAYGQDLDIEYGTITFTGSLDNPALNVRAKRRLSPVGAGVEVGGSVAAPSVRLIADEALSERDKLSWLVLGRASVGGSDDASLAAAAGALLAGTINDRIGLFDDLGLVNQQGKTLADGTVSPAEQVVTVGRQLTRTLYLGYEYGIASASQALKMSYQLSKGWSLVLRAGTTASLETRYTLRFD</sequence>
<organism evidence="8 9">
    <name type="scientific">Pseudogulbenkiania subflava DSM 22618</name>
    <dbReference type="NCBI Taxonomy" id="1123014"/>
    <lineage>
        <taxon>Bacteria</taxon>
        <taxon>Pseudomonadati</taxon>
        <taxon>Pseudomonadota</taxon>
        <taxon>Betaproteobacteria</taxon>
        <taxon>Neisseriales</taxon>
        <taxon>Chromobacteriaceae</taxon>
        <taxon>Pseudogulbenkiania</taxon>
    </lineage>
</organism>
<feature type="transmembrane region" description="Helical" evidence="6">
    <location>
        <begin position="29"/>
        <end position="48"/>
    </location>
</feature>
<evidence type="ECO:0000313" key="8">
    <source>
        <dbReference type="EMBL" id="SMF35511.1"/>
    </source>
</evidence>
<accession>A0A1Y6C467</accession>
<dbReference type="InterPro" id="IPR007452">
    <property type="entry name" value="TamB_C"/>
</dbReference>
<evidence type="ECO:0000256" key="5">
    <source>
        <dbReference type="SAM" id="MobiDB-lite"/>
    </source>
</evidence>
<dbReference type="STRING" id="1123014.SAMN02745746_02722"/>
<evidence type="ECO:0000256" key="3">
    <source>
        <dbReference type="ARBA" id="ARBA00022989"/>
    </source>
</evidence>
<dbReference type="AlphaFoldDB" id="A0A1Y6C467"/>
<feature type="region of interest" description="Disordered" evidence="5">
    <location>
        <begin position="1"/>
        <end position="23"/>
    </location>
</feature>
<evidence type="ECO:0000256" key="4">
    <source>
        <dbReference type="ARBA" id="ARBA00023136"/>
    </source>
</evidence>